<dbReference type="KEGG" id="pfj:MYCFIDRAFT_116137"/>
<accession>N1Q765</accession>
<evidence type="ECO:0000313" key="5">
    <source>
        <dbReference type="EMBL" id="EME88445.1"/>
    </source>
</evidence>
<evidence type="ECO:0000256" key="2">
    <source>
        <dbReference type="ARBA" id="ARBA00023242"/>
    </source>
</evidence>
<dbReference type="InterPro" id="IPR001138">
    <property type="entry name" value="Zn2Cys6_DnaBD"/>
</dbReference>
<keyword evidence="6" id="KW-1185">Reference proteome</keyword>
<feature type="region of interest" description="Disordered" evidence="3">
    <location>
        <begin position="88"/>
        <end position="122"/>
    </location>
</feature>
<dbReference type="CDD" id="cd00067">
    <property type="entry name" value="GAL4"/>
    <property type="match status" value="1"/>
</dbReference>
<feature type="non-terminal residue" evidence="5">
    <location>
        <position position="1"/>
    </location>
</feature>
<dbReference type="PANTHER" id="PTHR43374">
    <property type="entry name" value="FLAVIN PRENYLTRANSFERASE"/>
    <property type="match status" value="1"/>
</dbReference>
<dbReference type="AlphaFoldDB" id="N1Q765"/>
<reference evidence="5 6" key="1">
    <citation type="journal article" date="2012" name="PLoS Pathog.">
        <title>Diverse lifestyles and strategies of plant pathogenesis encoded in the genomes of eighteen Dothideomycetes fungi.</title>
        <authorList>
            <person name="Ohm R.A."/>
            <person name="Feau N."/>
            <person name="Henrissat B."/>
            <person name="Schoch C.L."/>
            <person name="Horwitz B.A."/>
            <person name="Barry K.W."/>
            <person name="Condon B.J."/>
            <person name="Copeland A.C."/>
            <person name="Dhillon B."/>
            <person name="Glaser F."/>
            <person name="Hesse C.N."/>
            <person name="Kosti I."/>
            <person name="LaButti K."/>
            <person name="Lindquist E.A."/>
            <person name="Lucas S."/>
            <person name="Salamov A.A."/>
            <person name="Bradshaw R.E."/>
            <person name="Ciuffetti L."/>
            <person name="Hamelin R.C."/>
            <person name="Kema G.H.J."/>
            <person name="Lawrence C."/>
            <person name="Scott J.A."/>
            <person name="Spatafora J.W."/>
            <person name="Turgeon B.G."/>
            <person name="de Wit P.J.G.M."/>
            <person name="Zhong S."/>
            <person name="Goodwin S.B."/>
            <person name="Grigoriev I.V."/>
        </authorList>
    </citation>
    <scope>NUCLEOTIDE SEQUENCE [LARGE SCALE GENOMIC DNA]</scope>
    <source>
        <strain evidence="5 6">CIRAD86</strain>
    </source>
</reference>
<dbReference type="Proteomes" id="UP000016932">
    <property type="component" value="Unassembled WGS sequence"/>
</dbReference>
<keyword evidence="1" id="KW-0479">Metal-binding</keyword>
<dbReference type="STRING" id="383855.N1Q765"/>
<feature type="domain" description="Zn(2)-C6 fungal-type" evidence="4">
    <location>
        <begin position="19"/>
        <end position="50"/>
    </location>
</feature>
<dbReference type="RefSeq" id="XP_007921477.1">
    <property type="nucleotide sequence ID" value="XM_007923286.1"/>
</dbReference>
<name>N1Q765_PSEFD</name>
<sequence length="515" mass="57163">QSEADRVLETIKERRRTAACYPCAKRKVRCSGGQPCATCSQRNHPDICFYHDGKRPNKRKRETDNIEHGASPGVTAAVMSKRQAYVLQQDNSSPSAPLATPASSHADRPQSIPRRADPTTLGSSSIASFLEDRLQNARPGLGLQNHHSVSKHQAGLIPTVASYASSDLIAISPQRSEVFRFFPFFRSNVVPFILKDGDSLELSIFTFLSDFESAQAKDEPALRTFTETQRNRISVYLASLALGAQMSDMPAAERARYADDFALLMLGMCFQNSGSSDASWSLLGLTFRLAQSLGLHNPPYRRSVAVESAVSYSYRKSIIWQDALLSLRFGRTPLQTAYDANNPESWLPSHLIDSFVDAMHALNAIGLAYMSSSEPDRTKVGSVRDWIAALEMLRERLPPYLKSVEGCSNLQQTLQYYALRMHMSFLEAEMCRPCMIRANSDNAGNFEADLSERALRSMQTTVSAYLSMSRLSVLPLRNWSLIQESLSCACVLALLKACRNNPGVQSLLDQVIQLL</sequence>
<evidence type="ECO:0000259" key="4">
    <source>
        <dbReference type="PROSITE" id="PS50048"/>
    </source>
</evidence>
<feature type="non-terminal residue" evidence="5">
    <location>
        <position position="515"/>
    </location>
</feature>
<dbReference type="Pfam" id="PF00172">
    <property type="entry name" value="Zn_clus"/>
    <property type="match status" value="1"/>
</dbReference>
<dbReference type="GeneID" id="19330305"/>
<proteinExistence type="predicted"/>
<dbReference type="InterPro" id="IPR007219">
    <property type="entry name" value="XnlR_reg_dom"/>
</dbReference>
<dbReference type="Pfam" id="PF04082">
    <property type="entry name" value="Fungal_trans"/>
    <property type="match status" value="1"/>
</dbReference>
<keyword evidence="2" id="KW-0539">Nucleus</keyword>
<dbReference type="SMART" id="SM00066">
    <property type="entry name" value="GAL4"/>
    <property type="match status" value="1"/>
</dbReference>
<dbReference type="EMBL" id="KB446555">
    <property type="protein sequence ID" value="EME88445.1"/>
    <property type="molecule type" value="Genomic_DNA"/>
</dbReference>
<dbReference type="GO" id="GO:0016831">
    <property type="term" value="F:carboxy-lyase activity"/>
    <property type="evidence" value="ECO:0007669"/>
    <property type="project" value="TreeGrafter"/>
</dbReference>
<feature type="compositionally biased region" description="Basic and acidic residues" evidence="3">
    <location>
        <begin position="52"/>
        <end position="67"/>
    </location>
</feature>
<dbReference type="SUPFAM" id="SSF57701">
    <property type="entry name" value="Zn2/Cys6 DNA-binding domain"/>
    <property type="match status" value="1"/>
</dbReference>
<evidence type="ECO:0000256" key="1">
    <source>
        <dbReference type="ARBA" id="ARBA00022723"/>
    </source>
</evidence>
<protein>
    <recommendedName>
        <fullName evidence="4">Zn(2)-C6 fungal-type domain-containing protein</fullName>
    </recommendedName>
</protein>
<gene>
    <name evidence="5" type="ORF">MYCFIDRAFT_116137</name>
</gene>
<dbReference type="InterPro" id="IPR036864">
    <property type="entry name" value="Zn2-C6_fun-type_DNA-bd_sf"/>
</dbReference>
<feature type="region of interest" description="Disordered" evidence="3">
    <location>
        <begin position="52"/>
        <end position="72"/>
    </location>
</feature>
<dbReference type="PANTHER" id="PTHR43374:SF1">
    <property type="entry name" value="FLAVIN PRENYLTRANSFERASE PAD1, MITOCHONDRIAL"/>
    <property type="match status" value="1"/>
</dbReference>
<dbReference type="PROSITE" id="PS00463">
    <property type="entry name" value="ZN2_CY6_FUNGAL_1"/>
    <property type="match status" value="1"/>
</dbReference>
<dbReference type="GO" id="GO:0008270">
    <property type="term" value="F:zinc ion binding"/>
    <property type="evidence" value="ECO:0007669"/>
    <property type="project" value="InterPro"/>
</dbReference>
<evidence type="ECO:0000256" key="3">
    <source>
        <dbReference type="SAM" id="MobiDB-lite"/>
    </source>
</evidence>
<dbReference type="InterPro" id="IPR004507">
    <property type="entry name" value="UbiX-like"/>
</dbReference>
<dbReference type="VEuPathDB" id="FungiDB:MYCFIDRAFT_116137"/>
<dbReference type="Gene3D" id="4.10.240.10">
    <property type="entry name" value="Zn(2)-C6 fungal-type DNA-binding domain"/>
    <property type="match status" value="1"/>
</dbReference>
<dbReference type="PROSITE" id="PS50048">
    <property type="entry name" value="ZN2_CY6_FUNGAL_2"/>
    <property type="match status" value="1"/>
</dbReference>
<dbReference type="OrthoDB" id="5296287at2759"/>
<dbReference type="GO" id="GO:0003677">
    <property type="term" value="F:DNA binding"/>
    <property type="evidence" value="ECO:0007669"/>
    <property type="project" value="InterPro"/>
</dbReference>
<feature type="compositionally biased region" description="Low complexity" evidence="3">
    <location>
        <begin position="92"/>
        <end position="104"/>
    </location>
</feature>
<dbReference type="CDD" id="cd12148">
    <property type="entry name" value="fungal_TF_MHR"/>
    <property type="match status" value="1"/>
</dbReference>
<dbReference type="GO" id="GO:0006351">
    <property type="term" value="P:DNA-templated transcription"/>
    <property type="evidence" value="ECO:0007669"/>
    <property type="project" value="InterPro"/>
</dbReference>
<dbReference type="HOGENOM" id="CLU_014095_3_1_1"/>
<dbReference type="GO" id="GO:0000981">
    <property type="term" value="F:DNA-binding transcription factor activity, RNA polymerase II-specific"/>
    <property type="evidence" value="ECO:0007669"/>
    <property type="project" value="InterPro"/>
</dbReference>
<evidence type="ECO:0000313" key="6">
    <source>
        <dbReference type="Proteomes" id="UP000016932"/>
    </source>
</evidence>
<dbReference type="eggNOG" id="ENOG502SIWN">
    <property type="taxonomic scope" value="Eukaryota"/>
</dbReference>
<organism evidence="5 6">
    <name type="scientific">Pseudocercospora fijiensis (strain CIRAD86)</name>
    <name type="common">Black leaf streak disease fungus</name>
    <name type="synonym">Mycosphaerella fijiensis</name>
    <dbReference type="NCBI Taxonomy" id="383855"/>
    <lineage>
        <taxon>Eukaryota</taxon>
        <taxon>Fungi</taxon>
        <taxon>Dikarya</taxon>
        <taxon>Ascomycota</taxon>
        <taxon>Pezizomycotina</taxon>
        <taxon>Dothideomycetes</taxon>
        <taxon>Dothideomycetidae</taxon>
        <taxon>Mycosphaerellales</taxon>
        <taxon>Mycosphaerellaceae</taxon>
        <taxon>Pseudocercospora</taxon>
    </lineage>
</organism>